<comment type="subunit">
    <text evidence="15">Homodimer. Binds the thyroid hormone triiodothyronine (T3); T3 binding inhibits enzymatic activity.</text>
</comment>
<evidence type="ECO:0000256" key="15">
    <source>
        <dbReference type="ARBA" id="ARBA00093567"/>
    </source>
</evidence>
<evidence type="ECO:0000256" key="17">
    <source>
        <dbReference type="ARBA" id="ARBA00093650"/>
    </source>
</evidence>
<evidence type="ECO:0000256" key="3">
    <source>
        <dbReference type="ARBA" id="ARBA00015173"/>
    </source>
</evidence>
<dbReference type="GO" id="GO:0042562">
    <property type="term" value="F:hormone binding"/>
    <property type="evidence" value="ECO:0007669"/>
    <property type="project" value="TreeGrafter"/>
</dbReference>
<evidence type="ECO:0000256" key="7">
    <source>
        <dbReference type="ARBA" id="ARBA00093203"/>
    </source>
</evidence>
<evidence type="ECO:0000256" key="6">
    <source>
        <dbReference type="ARBA" id="ARBA00093197"/>
    </source>
</evidence>
<dbReference type="EMBL" id="MT444179">
    <property type="protein sequence ID" value="QWX94539.1"/>
    <property type="molecule type" value="mRNA"/>
</dbReference>
<comment type="catalytic activity">
    <reaction evidence="9">
        <text>(S)-cystathionine ketimine + NADPH + 2 H(+) = (3R,5S)-2,3,5,6,7-pentahydro-1,4-thiazepine-3,5-dicarboxylate + NADP(+)</text>
        <dbReference type="Rhea" id="RHEA:68036"/>
        <dbReference type="ChEBI" id="CHEBI:15378"/>
        <dbReference type="ChEBI" id="CHEBI:57783"/>
        <dbReference type="ChEBI" id="CHEBI:58349"/>
        <dbReference type="ChEBI" id="CHEBI:176808"/>
        <dbReference type="ChEBI" id="CHEBI:176810"/>
    </reaction>
    <physiologicalReaction direction="left-to-right" evidence="9">
        <dbReference type="Rhea" id="RHEA:68037"/>
    </physiologicalReaction>
</comment>
<protein>
    <recommendedName>
        <fullName evidence="3">Ketimine reductase mu-crystallin</fullName>
        <ecNumber evidence="16">1.5.1.1</ecNumber>
        <ecNumber evidence="2">1.5.1.25</ecNumber>
    </recommendedName>
    <alternativeName>
        <fullName evidence="17">1-piperideine-2-carboxylate/1-pyrroline-2-carboxylate reductase</fullName>
    </alternativeName>
    <alternativeName>
        <fullName evidence="4">NADP-regulated thyroid-hormone-binding protein</fullName>
    </alternativeName>
</protein>
<dbReference type="EC" id="1.5.1.1" evidence="16"/>
<accession>A0A8F3BYH7</accession>
<comment type="catalytic activity">
    <reaction evidence="8">
        <text>(3R)-1,4-thiomorpholine-3-carboxylate + NAD(+) = 3,4-dehydrothiomorpholine-3-carboxylate + NADH + 2 H(+)</text>
        <dbReference type="Rhea" id="RHEA:12504"/>
        <dbReference type="ChEBI" id="CHEBI:15378"/>
        <dbReference type="ChEBI" id="CHEBI:57540"/>
        <dbReference type="ChEBI" id="CHEBI:57945"/>
        <dbReference type="ChEBI" id="CHEBI:58517"/>
        <dbReference type="ChEBI" id="CHEBI:176873"/>
        <dbReference type="EC" id="1.5.1.25"/>
    </reaction>
    <physiologicalReaction direction="right-to-left" evidence="8">
        <dbReference type="Rhea" id="RHEA:12506"/>
    </physiologicalReaction>
</comment>
<comment type="catalytic activity">
    <reaction evidence="12">
        <text>(3R)-1,4-thiomorpholine-3-carboxylate + NADP(+) = 3,4-dehydrothiomorpholine-3-carboxylate + NADPH + 2 H(+)</text>
        <dbReference type="Rhea" id="RHEA:12500"/>
        <dbReference type="ChEBI" id="CHEBI:15378"/>
        <dbReference type="ChEBI" id="CHEBI:57783"/>
        <dbReference type="ChEBI" id="CHEBI:58349"/>
        <dbReference type="ChEBI" id="CHEBI:58517"/>
        <dbReference type="ChEBI" id="CHEBI:176873"/>
        <dbReference type="EC" id="1.5.1.25"/>
    </reaction>
    <physiologicalReaction direction="right-to-left" evidence="12">
        <dbReference type="Rhea" id="RHEA:12502"/>
    </physiologicalReaction>
</comment>
<evidence type="ECO:0000256" key="5">
    <source>
        <dbReference type="ARBA" id="ARBA00093190"/>
    </source>
</evidence>
<evidence type="ECO:0000313" key="18">
    <source>
        <dbReference type="EMBL" id="QWX94539.1"/>
    </source>
</evidence>
<comment type="catalytic activity">
    <reaction evidence="14">
        <text>L-pipecolate + NADP(+) = Delta(1)-piperideine-2-carboxylate + NADPH + H(+)</text>
        <dbReference type="Rhea" id="RHEA:12524"/>
        <dbReference type="ChEBI" id="CHEBI:15378"/>
        <dbReference type="ChEBI" id="CHEBI:57783"/>
        <dbReference type="ChEBI" id="CHEBI:58349"/>
        <dbReference type="ChEBI" id="CHEBI:61185"/>
        <dbReference type="ChEBI" id="CHEBI:77631"/>
        <dbReference type="EC" id="1.5.1.1"/>
    </reaction>
    <physiologicalReaction direction="right-to-left" evidence="14">
        <dbReference type="Rhea" id="RHEA:12526"/>
    </physiologicalReaction>
</comment>
<comment type="catalytic activity">
    <reaction evidence="13">
        <text>L-proline + NAD(+) = 1-pyrroline-2-carboxylate + NADH + H(+)</text>
        <dbReference type="Rhea" id="RHEA:20321"/>
        <dbReference type="ChEBI" id="CHEBI:15378"/>
        <dbReference type="ChEBI" id="CHEBI:39785"/>
        <dbReference type="ChEBI" id="CHEBI:57540"/>
        <dbReference type="ChEBI" id="CHEBI:57945"/>
        <dbReference type="ChEBI" id="CHEBI:60039"/>
        <dbReference type="EC" id="1.5.1.1"/>
    </reaction>
    <physiologicalReaction direction="right-to-left" evidence="13">
        <dbReference type="Rhea" id="RHEA:20323"/>
    </physiologicalReaction>
</comment>
<dbReference type="InterPro" id="IPR023401">
    <property type="entry name" value="ODC_N"/>
</dbReference>
<evidence type="ECO:0000256" key="14">
    <source>
        <dbReference type="ARBA" id="ARBA00093273"/>
    </source>
</evidence>
<sequence length="321" mass="35069">MATMTTQKVPFVFIDEHEVERLLDKRDLLVAMETAFGHFSEGPSGGVVQPVRTMVPVQDHGGFLASMPGYSQKGQALATKLVTLYPNNGKKGLPTHNGYVFVFDPSTGIIKAVVDAESVTAIRTAMASAVASKHLANPKSKVLALLGAGVQAESHYDALRILFDFEQIRIWSRGSERAEKLARKLGPKAKAFSSVQETVQGADIICTVTLATSPVLMKDWVKPGAHINAVGATRPTWQEIDPELMRHVVLYADTRDACNKESGDIIISKAQIFAEIGEVINKTKPAQWQETTLFKSVGMALEDVVATNLVYEKFKLEKSKM</sequence>
<dbReference type="Gene3D" id="3.30.1780.10">
    <property type="entry name" value="ornithine cyclodeaminase, domain 1"/>
    <property type="match status" value="1"/>
</dbReference>
<evidence type="ECO:0000256" key="16">
    <source>
        <dbReference type="ARBA" id="ARBA00093598"/>
    </source>
</evidence>
<comment type="catalytic activity">
    <reaction evidence="11">
        <text>(S)-cystathionine ketimine + NADH + 2 H(+) = (3R,5S)-2,3,5,6,7-pentahydro-1,4-thiazepine-3,5-dicarboxylate + NAD(+)</text>
        <dbReference type="Rhea" id="RHEA:68032"/>
        <dbReference type="ChEBI" id="CHEBI:15378"/>
        <dbReference type="ChEBI" id="CHEBI:57540"/>
        <dbReference type="ChEBI" id="CHEBI:57945"/>
        <dbReference type="ChEBI" id="CHEBI:176808"/>
        <dbReference type="ChEBI" id="CHEBI:176810"/>
    </reaction>
    <physiologicalReaction direction="left-to-right" evidence="11">
        <dbReference type="Rhea" id="RHEA:68033"/>
    </physiologicalReaction>
</comment>
<reference evidence="18" key="1">
    <citation type="submission" date="2020-05" db="EMBL/GenBank/DDBJ databases">
        <title>R-opsin-dependent light modulation of neurons with a joint photo- and mechanosensory signature.</title>
        <authorList>
            <person name="Revilla-i-Domingo R."/>
            <person name="Babu Veedin Rajan V."/>
            <person name="Orel L."/>
            <person name="Smolka M."/>
            <person name="Farlik M."/>
            <person name="von Haeseler A."/>
            <person name="Lucas R."/>
            <person name="Raible F."/>
            <person name="Tessmar-Raible K."/>
        </authorList>
    </citation>
    <scope>NUCLEOTIDE SEQUENCE</scope>
</reference>
<evidence type="ECO:0000256" key="4">
    <source>
        <dbReference type="ARBA" id="ARBA00033420"/>
    </source>
</evidence>
<dbReference type="PANTHER" id="PTHR13812:SF19">
    <property type="entry name" value="KETIMINE REDUCTASE MU-CRYSTALLIN"/>
    <property type="match status" value="1"/>
</dbReference>
<evidence type="ECO:0000256" key="2">
    <source>
        <dbReference type="ARBA" id="ARBA00012883"/>
    </source>
</evidence>
<comment type="catalytic activity">
    <reaction evidence="10">
        <text>(R)-lanthionine ketimine + NADPH + 2 H(+) = (3R,5R)-1,4-thiomorpholine-3,5-dicarboxylate + NADP(+)</text>
        <dbReference type="Rhea" id="RHEA:68040"/>
        <dbReference type="ChEBI" id="CHEBI:15378"/>
        <dbReference type="ChEBI" id="CHEBI:57783"/>
        <dbReference type="ChEBI" id="CHEBI:58349"/>
        <dbReference type="ChEBI" id="CHEBI:176891"/>
        <dbReference type="ChEBI" id="CHEBI:176892"/>
    </reaction>
    <physiologicalReaction direction="left-to-right" evidence="10">
        <dbReference type="Rhea" id="RHEA:68041"/>
    </physiologicalReaction>
</comment>
<dbReference type="Gene3D" id="3.40.50.720">
    <property type="entry name" value="NAD(P)-binding Rossmann-like Domain"/>
    <property type="match status" value="1"/>
</dbReference>
<evidence type="ECO:0000256" key="11">
    <source>
        <dbReference type="ARBA" id="ARBA00093250"/>
    </source>
</evidence>
<evidence type="ECO:0000256" key="13">
    <source>
        <dbReference type="ARBA" id="ARBA00093264"/>
    </source>
</evidence>
<evidence type="ECO:0000256" key="9">
    <source>
        <dbReference type="ARBA" id="ARBA00093227"/>
    </source>
</evidence>
<organism evidence="18">
    <name type="scientific">Platynereis dumerilii</name>
    <name type="common">Dumeril's clam worm</name>
    <dbReference type="NCBI Taxonomy" id="6359"/>
    <lineage>
        <taxon>Eukaryota</taxon>
        <taxon>Metazoa</taxon>
        <taxon>Spiralia</taxon>
        <taxon>Lophotrochozoa</taxon>
        <taxon>Annelida</taxon>
        <taxon>Polychaeta</taxon>
        <taxon>Errantia</taxon>
        <taxon>Phyllodocida</taxon>
        <taxon>Nereididae</taxon>
        <taxon>Platynereis</taxon>
    </lineage>
</organism>
<dbReference type="InterPro" id="IPR003462">
    <property type="entry name" value="ODC_Mu_crystall"/>
</dbReference>
<dbReference type="GO" id="GO:0050241">
    <property type="term" value="F:pyrroline-2-carboxylate reductase activity"/>
    <property type="evidence" value="ECO:0007669"/>
    <property type="project" value="UniProtKB-EC"/>
</dbReference>
<evidence type="ECO:0000256" key="10">
    <source>
        <dbReference type="ARBA" id="ARBA00093248"/>
    </source>
</evidence>
<dbReference type="InterPro" id="IPR036291">
    <property type="entry name" value="NAD(P)-bd_dom_sf"/>
</dbReference>
<dbReference type="PIRSF" id="PIRSF001439">
    <property type="entry name" value="CryM"/>
    <property type="match status" value="1"/>
</dbReference>
<dbReference type="AlphaFoldDB" id="A0A8F3BYH7"/>
<dbReference type="PANTHER" id="PTHR13812">
    <property type="entry name" value="KETIMINE REDUCTASE MU-CRYSTALLIN"/>
    <property type="match status" value="1"/>
</dbReference>
<evidence type="ECO:0000256" key="8">
    <source>
        <dbReference type="ARBA" id="ARBA00093226"/>
    </source>
</evidence>
<evidence type="ECO:0000256" key="12">
    <source>
        <dbReference type="ARBA" id="ARBA00093263"/>
    </source>
</evidence>
<comment type="catalytic activity">
    <reaction evidence="7">
        <text>L-proline + NADP(+) = 1-pyrroline-2-carboxylate + NADPH + H(+)</text>
        <dbReference type="Rhea" id="RHEA:20317"/>
        <dbReference type="ChEBI" id="CHEBI:15378"/>
        <dbReference type="ChEBI" id="CHEBI:39785"/>
        <dbReference type="ChEBI" id="CHEBI:57783"/>
        <dbReference type="ChEBI" id="CHEBI:58349"/>
        <dbReference type="ChEBI" id="CHEBI:60039"/>
        <dbReference type="EC" id="1.5.1.1"/>
    </reaction>
    <physiologicalReaction direction="right-to-left" evidence="7">
        <dbReference type="Rhea" id="RHEA:20319"/>
    </physiologicalReaction>
</comment>
<dbReference type="EC" id="1.5.1.25" evidence="2"/>
<dbReference type="FunFam" id="3.40.50.720:FF:000241">
    <property type="entry name" value="ketimine reductase mu-crystallin"/>
    <property type="match status" value="1"/>
</dbReference>
<dbReference type="GO" id="GO:0005737">
    <property type="term" value="C:cytoplasm"/>
    <property type="evidence" value="ECO:0007669"/>
    <property type="project" value="TreeGrafter"/>
</dbReference>
<name>A0A8F3BYH7_PLADU</name>
<evidence type="ECO:0000256" key="1">
    <source>
        <dbReference type="ARBA" id="ARBA00008903"/>
    </source>
</evidence>
<comment type="catalytic activity">
    <reaction evidence="6">
        <text>Delta(2)-thiazoline-2-carboxylate + NADPH + 2 H(+) = L-thiazolidine-2-carboxylate + NADP(+)</text>
        <dbReference type="Rhea" id="RHEA:68072"/>
        <dbReference type="ChEBI" id="CHEBI:15378"/>
        <dbReference type="ChEBI" id="CHEBI:57783"/>
        <dbReference type="ChEBI" id="CHEBI:58349"/>
        <dbReference type="ChEBI" id="CHEBI:176895"/>
        <dbReference type="ChEBI" id="CHEBI:176896"/>
    </reaction>
    <physiologicalReaction direction="left-to-right" evidence="6">
        <dbReference type="Rhea" id="RHEA:68073"/>
    </physiologicalReaction>
</comment>
<comment type="similarity">
    <text evidence="1">Belongs to the ornithine cyclodeaminase/mu-crystallin family.</text>
</comment>
<dbReference type="GO" id="GO:0047127">
    <property type="term" value="F:thiomorpholine-carboxylate dehydrogenase activity"/>
    <property type="evidence" value="ECO:0007669"/>
    <property type="project" value="UniProtKB-EC"/>
</dbReference>
<dbReference type="SUPFAM" id="SSF51735">
    <property type="entry name" value="NAD(P)-binding Rossmann-fold domains"/>
    <property type="match status" value="1"/>
</dbReference>
<dbReference type="Pfam" id="PF02423">
    <property type="entry name" value="OCD_Mu_crystall"/>
    <property type="match status" value="1"/>
</dbReference>
<proteinExistence type="evidence at transcript level"/>
<comment type="catalytic activity">
    <reaction evidence="5">
        <text>L-pipecolate + NAD(+) = Delta(1)-piperideine-2-carboxylate + NADH + H(+)</text>
        <dbReference type="Rhea" id="RHEA:30807"/>
        <dbReference type="ChEBI" id="CHEBI:15378"/>
        <dbReference type="ChEBI" id="CHEBI:57540"/>
        <dbReference type="ChEBI" id="CHEBI:57945"/>
        <dbReference type="ChEBI" id="CHEBI:61185"/>
        <dbReference type="ChEBI" id="CHEBI:77631"/>
        <dbReference type="EC" id="1.5.1.1"/>
    </reaction>
    <physiologicalReaction direction="right-to-left" evidence="5">
        <dbReference type="Rhea" id="RHEA:30809"/>
    </physiologicalReaction>
</comment>